<evidence type="ECO:0000313" key="1">
    <source>
        <dbReference type="EMBL" id="EMN00811.1"/>
    </source>
</evidence>
<gene>
    <name evidence="1" type="ORF">LEP1GSC035_0577</name>
</gene>
<accession>A0ABN0J1T4</accession>
<dbReference type="EMBL" id="AHMH02000074">
    <property type="protein sequence ID" value="EMN00811.1"/>
    <property type="molecule type" value="Genomic_DNA"/>
</dbReference>
<protein>
    <submittedName>
        <fullName evidence="1">Uncharacterized protein</fullName>
    </submittedName>
</protein>
<keyword evidence="2" id="KW-1185">Reference proteome</keyword>
<dbReference type="Proteomes" id="UP000012099">
    <property type="component" value="Unassembled WGS sequence"/>
</dbReference>
<name>A0ABN0J1T4_9LEPT</name>
<proteinExistence type="predicted"/>
<sequence>MALFSASQRENGYRKRFKHKVDSVILSSVPDQKQKIFSLFLIS</sequence>
<organism evidence="1 2">
    <name type="scientific">Leptospira noguchii str. 2007001578</name>
    <dbReference type="NCBI Taxonomy" id="1049974"/>
    <lineage>
        <taxon>Bacteria</taxon>
        <taxon>Pseudomonadati</taxon>
        <taxon>Spirochaetota</taxon>
        <taxon>Spirochaetia</taxon>
        <taxon>Leptospirales</taxon>
        <taxon>Leptospiraceae</taxon>
        <taxon>Leptospira</taxon>
    </lineage>
</organism>
<evidence type="ECO:0000313" key="2">
    <source>
        <dbReference type="Proteomes" id="UP000012099"/>
    </source>
</evidence>
<reference evidence="1 2" key="1">
    <citation type="submission" date="2013-01" db="EMBL/GenBank/DDBJ databases">
        <authorList>
            <person name="Harkins D.M."/>
            <person name="Durkin A.S."/>
            <person name="Brinkac L.M."/>
            <person name="Haft D.H."/>
            <person name="Selengut J.D."/>
            <person name="Sanka R."/>
            <person name="DePew J."/>
            <person name="Purushe J."/>
            <person name="Whelen A.C."/>
            <person name="Vinetz J.M."/>
            <person name="Sutton G.G."/>
            <person name="Nierman W.C."/>
            <person name="Fouts D.E."/>
        </authorList>
    </citation>
    <scope>NUCLEOTIDE SEQUENCE [LARGE SCALE GENOMIC DNA]</scope>
    <source>
        <strain evidence="1 2">2007001578</strain>
    </source>
</reference>
<comment type="caution">
    <text evidence="1">The sequence shown here is derived from an EMBL/GenBank/DDBJ whole genome shotgun (WGS) entry which is preliminary data.</text>
</comment>